<keyword evidence="3 6" id="KW-0863">Zinc-finger</keyword>
<comment type="subcellular location">
    <subcellularLocation>
        <location evidence="1">Nucleus</location>
    </subcellularLocation>
</comment>
<dbReference type="PROSITE" id="PS01359">
    <property type="entry name" value="ZF_PHD_1"/>
    <property type="match status" value="1"/>
</dbReference>
<evidence type="ECO:0000256" key="2">
    <source>
        <dbReference type="ARBA" id="ARBA00022723"/>
    </source>
</evidence>
<dbReference type="InterPro" id="IPR037869">
    <property type="entry name" value="Spp1/CFP1"/>
</dbReference>
<dbReference type="InterPro" id="IPR001965">
    <property type="entry name" value="Znf_PHD"/>
</dbReference>
<dbReference type="OrthoDB" id="784962at2759"/>
<name>A0A6P4E808_DRORH</name>
<feature type="compositionally biased region" description="Basic and acidic residues" evidence="7">
    <location>
        <begin position="180"/>
        <end position="195"/>
    </location>
</feature>
<feature type="compositionally biased region" description="Basic and acidic residues" evidence="7">
    <location>
        <begin position="343"/>
        <end position="367"/>
    </location>
</feature>
<feature type="compositionally biased region" description="Polar residues" evidence="7">
    <location>
        <begin position="415"/>
        <end position="427"/>
    </location>
</feature>
<dbReference type="InterPro" id="IPR019787">
    <property type="entry name" value="Znf_PHD-finger"/>
</dbReference>
<feature type="compositionally biased region" description="Low complexity" evidence="7">
    <location>
        <begin position="139"/>
        <end position="161"/>
    </location>
</feature>
<dbReference type="RefSeq" id="XP_016974122.2">
    <property type="nucleotide sequence ID" value="XM_017118633.2"/>
</dbReference>
<dbReference type="InterPro" id="IPR011011">
    <property type="entry name" value="Znf_FYVE_PHD"/>
</dbReference>
<dbReference type="Gene3D" id="3.30.40.10">
    <property type="entry name" value="Zinc/RING finger domain, C3HC4 (zinc finger)"/>
    <property type="match status" value="1"/>
</dbReference>
<evidence type="ECO:0000256" key="5">
    <source>
        <dbReference type="ARBA" id="ARBA00023242"/>
    </source>
</evidence>
<dbReference type="Pfam" id="PF00628">
    <property type="entry name" value="PHD"/>
    <property type="match status" value="1"/>
</dbReference>
<gene>
    <name evidence="9" type="primary">LOC108040936</name>
</gene>
<feature type="region of interest" description="Disordered" evidence="7">
    <location>
        <begin position="69"/>
        <end position="90"/>
    </location>
</feature>
<dbReference type="SMART" id="SM00249">
    <property type="entry name" value="PHD"/>
    <property type="match status" value="1"/>
</dbReference>
<feature type="compositionally biased region" description="Basic and acidic residues" evidence="7">
    <location>
        <begin position="202"/>
        <end position="225"/>
    </location>
</feature>
<evidence type="ECO:0000313" key="9">
    <source>
        <dbReference type="RefSeq" id="XP_016974122.1"/>
    </source>
</evidence>
<feature type="region of interest" description="Disordered" evidence="7">
    <location>
        <begin position="591"/>
        <end position="610"/>
    </location>
</feature>
<dbReference type="PANTHER" id="PTHR46174:SF1">
    <property type="entry name" value="CXXC-TYPE ZINC FINGER PROTEIN 1"/>
    <property type="match status" value="1"/>
</dbReference>
<dbReference type="AlphaFoldDB" id="A0A6P4E808"/>
<organism evidence="9">
    <name type="scientific">Drosophila rhopaloa</name>
    <name type="common">Fruit fly</name>
    <dbReference type="NCBI Taxonomy" id="1041015"/>
    <lineage>
        <taxon>Eukaryota</taxon>
        <taxon>Metazoa</taxon>
        <taxon>Ecdysozoa</taxon>
        <taxon>Arthropoda</taxon>
        <taxon>Hexapoda</taxon>
        <taxon>Insecta</taxon>
        <taxon>Pterygota</taxon>
        <taxon>Neoptera</taxon>
        <taxon>Endopterygota</taxon>
        <taxon>Diptera</taxon>
        <taxon>Brachycera</taxon>
        <taxon>Muscomorpha</taxon>
        <taxon>Ephydroidea</taxon>
        <taxon>Drosophilidae</taxon>
        <taxon>Drosophila</taxon>
        <taxon>Sophophora</taxon>
    </lineage>
</organism>
<dbReference type="GeneID" id="108040936"/>
<dbReference type="InterPro" id="IPR019786">
    <property type="entry name" value="Zinc_finger_PHD-type_CS"/>
</dbReference>
<feature type="region of interest" description="Disordered" evidence="7">
    <location>
        <begin position="459"/>
        <end position="479"/>
    </location>
</feature>
<feature type="compositionally biased region" description="Basic and acidic residues" evidence="7">
    <location>
        <begin position="80"/>
        <end position="90"/>
    </location>
</feature>
<evidence type="ECO:0000256" key="1">
    <source>
        <dbReference type="ARBA" id="ARBA00004123"/>
    </source>
</evidence>
<dbReference type="RefSeq" id="XP_016974122.1">
    <property type="nucleotide sequence ID" value="XM_017118633.1"/>
</dbReference>
<evidence type="ECO:0000256" key="4">
    <source>
        <dbReference type="ARBA" id="ARBA00022833"/>
    </source>
</evidence>
<feature type="region of interest" description="Disordered" evidence="7">
    <location>
        <begin position="512"/>
        <end position="534"/>
    </location>
</feature>
<keyword evidence="2" id="KW-0479">Metal-binding</keyword>
<feature type="compositionally biased region" description="Basic and acidic residues" evidence="7">
    <location>
        <begin position="593"/>
        <end position="602"/>
    </location>
</feature>
<evidence type="ECO:0000256" key="7">
    <source>
        <dbReference type="SAM" id="MobiDB-lite"/>
    </source>
</evidence>
<dbReference type="CDD" id="cd15552">
    <property type="entry name" value="PHD_PHF3_like"/>
    <property type="match status" value="1"/>
</dbReference>
<accession>A0A6P4E808</accession>
<feature type="region of interest" description="Disordered" evidence="7">
    <location>
        <begin position="114"/>
        <end position="227"/>
    </location>
</feature>
<feature type="compositionally biased region" description="Polar residues" evidence="7">
    <location>
        <begin position="512"/>
        <end position="522"/>
    </location>
</feature>
<proteinExistence type="predicted"/>
<feature type="compositionally biased region" description="Basic residues" evidence="7">
    <location>
        <begin position="368"/>
        <end position="378"/>
    </location>
</feature>
<keyword evidence="4" id="KW-0862">Zinc</keyword>
<dbReference type="GO" id="GO:0008270">
    <property type="term" value="F:zinc ion binding"/>
    <property type="evidence" value="ECO:0007669"/>
    <property type="project" value="UniProtKB-KW"/>
</dbReference>
<protein>
    <submittedName>
        <fullName evidence="9">Triadin</fullName>
    </submittedName>
</protein>
<dbReference type="InterPro" id="IPR013083">
    <property type="entry name" value="Znf_RING/FYVE/PHD"/>
</dbReference>
<dbReference type="GO" id="GO:0048188">
    <property type="term" value="C:Set1C/COMPASS complex"/>
    <property type="evidence" value="ECO:0007669"/>
    <property type="project" value="InterPro"/>
</dbReference>
<evidence type="ECO:0000256" key="6">
    <source>
        <dbReference type="PROSITE-ProRule" id="PRU00146"/>
    </source>
</evidence>
<feature type="region of interest" description="Disordered" evidence="7">
    <location>
        <begin position="324"/>
        <end position="433"/>
    </location>
</feature>
<feature type="domain" description="PHD-type" evidence="8">
    <location>
        <begin position="13"/>
        <end position="63"/>
    </location>
</feature>
<dbReference type="GO" id="GO:0045893">
    <property type="term" value="P:positive regulation of DNA-templated transcription"/>
    <property type="evidence" value="ECO:0007669"/>
    <property type="project" value="TreeGrafter"/>
</dbReference>
<dbReference type="PANTHER" id="PTHR46174">
    <property type="entry name" value="CXXC-TYPE ZINC FINGER PROTEIN 1"/>
    <property type="match status" value="1"/>
</dbReference>
<evidence type="ECO:0000259" key="8">
    <source>
        <dbReference type="PROSITE" id="PS50016"/>
    </source>
</evidence>
<reference evidence="9" key="1">
    <citation type="submission" date="2025-08" db="UniProtKB">
        <authorList>
            <consortium name="RefSeq"/>
        </authorList>
    </citation>
    <scope>IDENTIFICATION</scope>
</reference>
<evidence type="ECO:0000256" key="3">
    <source>
        <dbReference type="ARBA" id="ARBA00022771"/>
    </source>
</evidence>
<dbReference type="PROSITE" id="PS50016">
    <property type="entry name" value="ZF_PHD_2"/>
    <property type="match status" value="1"/>
</dbReference>
<dbReference type="SUPFAM" id="SSF57903">
    <property type="entry name" value="FYVE/PHD zinc finger"/>
    <property type="match status" value="1"/>
</dbReference>
<keyword evidence="5" id="KW-0539">Nucleus</keyword>
<sequence>MPTETDPVPTTPELYCLCRQSRADEFMICCDNCNEWYHGTCIGLSAEVGQSYDSFYCLRCRRRNRRLKSTYKSDPSCPDIPKEEPKEDRMPKTARIINSAMNRRKSMCGSLAALPEKSKAKPPAAATKPPKRGNHSSSAATKKPVGAAKKAAVKPVNGAGKLDSKPVEVGRWIYPKPGAKKSDSKPIEVTKKIDPKPAAAAKKIDPKPVEAVKKMDPKPVKKSFESKGTQCDLFRELASQSNDDQNPSPPGKSGKKRGICFTYNCDERARPESRYCSDECGSFTALTRVFASMPQLLPGWGSGSDGSRSKDLIQVLSNSQNNMLTENDTENSHVSRKSPQPTEPEKKAESDAKKAKGDDKGRLDFSSRRKSRSSRHQSPKPVDSPAKKPKLQDDLSVTKSKSSKKSKTESHNSDSESPQTTNKTTLNRRAEKRSLTLTFSKELEIIPSRRLRIESVNKTSNTLPNSPSHLPEQKTQSIQSTPRVLKILNTQKVNNTSSKAALDQNKKLTLSKTPNISQNTSPFPSPKHTKSISGTANLEKPSKVFYCEPKSENCEKMKTINRLVSQLLPEQKALLARKRMMMKIAMEQQLRVEPGDYKEGKSKGPPIRTS</sequence>